<keyword evidence="1" id="KW-0560">Oxidoreductase</keyword>
<dbReference type="GO" id="GO:0016491">
    <property type="term" value="F:oxidoreductase activity"/>
    <property type="evidence" value="ECO:0007669"/>
    <property type="project" value="UniProtKB-KW"/>
</dbReference>
<dbReference type="PANTHER" id="PTHR43364">
    <property type="entry name" value="NADH-SPECIFIC METHYLGLYOXAL REDUCTASE-RELATED"/>
    <property type="match status" value="1"/>
</dbReference>
<organism evidence="3">
    <name type="scientific">Solibacter usitatus (strain Ellin6076)</name>
    <dbReference type="NCBI Taxonomy" id="234267"/>
    <lineage>
        <taxon>Bacteria</taxon>
        <taxon>Pseudomonadati</taxon>
        <taxon>Acidobacteriota</taxon>
        <taxon>Terriglobia</taxon>
        <taxon>Bryobacterales</taxon>
        <taxon>Solibacteraceae</taxon>
        <taxon>Candidatus Solibacter</taxon>
    </lineage>
</organism>
<dbReference type="OrthoDB" id="9773828at2"/>
<dbReference type="SUPFAM" id="SSF51430">
    <property type="entry name" value="NAD(P)-linked oxidoreductase"/>
    <property type="match status" value="1"/>
</dbReference>
<dbReference type="PANTHER" id="PTHR43364:SF4">
    <property type="entry name" value="NAD(P)-LINKED OXIDOREDUCTASE SUPERFAMILY PROTEIN"/>
    <property type="match status" value="1"/>
</dbReference>
<evidence type="ECO:0000259" key="2">
    <source>
        <dbReference type="Pfam" id="PF00248"/>
    </source>
</evidence>
<proteinExistence type="predicted"/>
<gene>
    <name evidence="3" type="ordered locus">Acid_3269</name>
</gene>
<name>Q01N95_SOLUE</name>
<dbReference type="Pfam" id="PF00248">
    <property type="entry name" value="Aldo_ket_red"/>
    <property type="match status" value="1"/>
</dbReference>
<dbReference type="InterPro" id="IPR023210">
    <property type="entry name" value="NADP_OxRdtase_dom"/>
</dbReference>
<sequence length="327" mass="35349">MTLRTLGQTDLKITPIGIGAWAIGGGKWEFAWGHQDDAQSVAAIRAALDRGMNWIDTAAVYGLGHSETVVARAIAGLTQRPHVFTKCSLVWDDSGKISHNLQAASIRCECEASLKRLEVDAIDLYQIHWPAWNGAPESASPGSIEEAVGAMERLRAEGKIRHIGVSNFNARQLQRAMDVAPITSLQPPYSLLATDVETSVLPFALKHRIGVIVYSPMASGLLTGAMTRERIAALPDDDWRKRSANFQEPMLSRNLRLVEKLGAVGRRYNVTPAQIAIAWTLRNPAVTGAIIGVRSAEQVQGIAGAADVQLSADDMSDIEKALPMQAA</sequence>
<dbReference type="AlphaFoldDB" id="Q01N95"/>
<dbReference type="InterPro" id="IPR018170">
    <property type="entry name" value="Aldo/ket_reductase_CS"/>
</dbReference>
<dbReference type="STRING" id="234267.Acid_3269"/>
<dbReference type="InterPro" id="IPR036812">
    <property type="entry name" value="NAD(P)_OxRdtase_dom_sf"/>
</dbReference>
<dbReference type="InParanoid" id="Q01N95"/>
<dbReference type="CDD" id="cd19102">
    <property type="entry name" value="AKR_unchar"/>
    <property type="match status" value="1"/>
</dbReference>
<accession>Q01N95</accession>
<evidence type="ECO:0000256" key="1">
    <source>
        <dbReference type="ARBA" id="ARBA00023002"/>
    </source>
</evidence>
<dbReference type="eggNOG" id="COG0667">
    <property type="taxonomic scope" value="Bacteria"/>
</dbReference>
<dbReference type="InterPro" id="IPR020471">
    <property type="entry name" value="AKR"/>
</dbReference>
<dbReference type="HOGENOM" id="CLU_023205_2_3_0"/>
<protein>
    <submittedName>
        <fullName evidence="3">Aldo/keto reductase</fullName>
    </submittedName>
</protein>
<dbReference type="KEGG" id="sus:Acid_3269"/>
<feature type="domain" description="NADP-dependent oxidoreductase" evidence="2">
    <location>
        <begin position="15"/>
        <end position="321"/>
    </location>
</feature>
<dbReference type="PRINTS" id="PR00069">
    <property type="entry name" value="ALDKETRDTASE"/>
</dbReference>
<dbReference type="GO" id="GO:0005829">
    <property type="term" value="C:cytosol"/>
    <property type="evidence" value="ECO:0007669"/>
    <property type="project" value="TreeGrafter"/>
</dbReference>
<reference evidence="3" key="1">
    <citation type="submission" date="2006-10" db="EMBL/GenBank/DDBJ databases">
        <title>Complete sequence of Solibacter usitatus Ellin6076.</title>
        <authorList>
            <consortium name="US DOE Joint Genome Institute"/>
            <person name="Copeland A."/>
            <person name="Lucas S."/>
            <person name="Lapidus A."/>
            <person name="Barry K."/>
            <person name="Detter J.C."/>
            <person name="Glavina del Rio T."/>
            <person name="Hammon N."/>
            <person name="Israni S."/>
            <person name="Dalin E."/>
            <person name="Tice H."/>
            <person name="Pitluck S."/>
            <person name="Thompson L.S."/>
            <person name="Brettin T."/>
            <person name="Bruce D."/>
            <person name="Han C."/>
            <person name="Tapia R."/>
            <person name="Gilna P."/>
            <person name="Schmutz J."/>
            <person name="Larimer F."/>
            <person name="Land M."/>
            <person name="Hauser L."/>
            <person name="Kyrpides N."/>
            <person name="Mikhailova N."/>
            <person name="Janssen P.H."/>
            <person name="Kuske C.R."/>
            <person name="Richardson P."/>
        </authorList>
    </citation>
    <scope>NUCLEOTIDE SEQUENCE</scope>
    <source>
        <strain evidence="3">Ellin6076</strain>
    </source>
</reference>
<dbReference type="Gene3D" id="3.20.20.100">
    <property type="entry name" value="NADP-dependent oxidoreductase domain"/>
    <property type="match status" value="1"/>
</dbReference>
<dbReference type="InterPro" id="IPR050523">
    <property type="entry name" value="AKR_Detox_Biosynth"/>
</dbReference>
<dbReference type="PROSITE" id="PS00062">
    <property type="entry name" value="ALDOKETO_REDUCTASE_2"/>
    <property type="match status" value="1"/>
</dbReference>
<dbReference type="EMBL" id="CP000473">
    <property type="protein sequence ID" value="ABJ84246.1"/>
    <property type="molecule type" value="Genomic_DNA"/>
</dbReference>
<evidence type="ECO:0000313" key="3">
    <source>
        <dbReference type="EMBL" id="ABJ84246.1"/>
    </source>
</evidence>
<dbReference type="FunCoup" id="Q01N95">
    <property type="interactions" value="221"/>
</dbReference>